<dbReference type="InterPro" id="IPR017946">
    <property type="entry name" value="PLC-like_Pdiesterase_TIM-brl"/>
</dbReference>
<dbReference type="AlphaFoldDB" id="A0A2I2FTR2"/>
<dbReference type="GO" id="GO:0008081">
    <property type="term" value="F:phosphoric diester hydrolase activity"/>
    <property type="evidence" value="ECO:0007669"/>
    <property type="project" value="InterPro"/>
</dbReference>
<organism evidence="2 3">
    <name type="scientific">Aspergillus steynii IBT 23096</name>
    <dbReference type="NCBI Taxonomy" id="1392250"/>
    <lineage>
        <taxon>Eukaryota</taxon>
        <taxon>Fungi</taxon>
        <taxon>Dikarya</taxon>
        <taxon>Ascomycota</taxon>
        <taxon>Pezizomycotina</taxon>
        <taxon>Eurotiomycetes</taxon>
        <taxon>Eurotiomycetidae</taxon>
        <taxon>Eurotiales</taxon>
        <taxon>Aspergillaceae</taxon>
        <taxon>Aspergillus</taxon>
        <taxon>Aspergillus subgen. Circumdati</taxon>
    </lineage>
</organism>
<dbReference type="RefSeq" id="XP_024699293.1">
    <property type="nucleotide sequence ID" value="XM_024851873.1"/>
</dbReference>
<feature type="chain" id="PRO_5014169742" evidence="1">
    <location>
        <begin position="17"/>
        <end position="455"/>
    </location>
</feature>
<dbReference type="GO" id="GO:0006629">
    <property type="term" value="P:lipid metabolic process"/>
    <property type="evidence" value="ECO:0007669"/>
    <property type="project" value="InterPro"/>
</dbReference>
<evidence type="ECO:0000256" key="1">
    <source>
        <dbReference type="SAM" id="SignalP"/>
    </source>
</evidence>
<reference evidence="2 3" key="1">
    <citation type="submission" date="2016-12" db="EMBL/GenBank/DDBJ databases">
        <title>The genomes of Aspergillus section Nigri reveals drivers in fungal speciation.</title>
        <authorList>
            <consortium name="DOE Joint Genome Institute"/>
            <person name="Vesth T.C."/>
            <person name="Nybo J."/>
            <person name="Theobald S."/>
            <person name="Brandl J."/>
            <person name="Frisvad J.C."/>
            <person name="Nielsen K.F."/>
            <person name="Lyhne E.K."/>
            <person name="Kogle M.E."/>
            <person name="Kuo A."/>
            <person name="Riley R."/>
            <person name="Clum A."/>
            <person name="Nolan M."/>
            <person name="Lipzen A."/>
            <person name="Salamov A."/>
            <person name="Henrissat B."/>
            <person name="Wiebenga A."/>
            <person name="De Vries R.P."/>
            <person name="Grigoriev I.V."/>
            <person name="Mortensen U.H."/>
            <person name="Andersen M.R."/>
            <person name="Baker S.E."/>
        </authorList>
    </citation>
    <scope>NUCLEOTIDE SEQUENCE [LARGE SCALE GENOMIC DNA]</scope>
    <source>
        <strain evidence="2 3">IBT 23096</strain>
    </source>
</reference>
<keyword evidence="3" id="KW-1185">Reference proteome</keyword>
<feature type="signal peptide" evidence="1">
    <location>
        <begin position="1"/>
        <end position="16"/>
    </location>
</feature>
<dbReference type="PANTHER" id="PTHR13593:SF140">
    <property type="entry name" value="PLC-LIKE PHOSPHODIESTERASE"/>
    <property type="match status" value="1"/>
</dbReference>
<gene>
    <name evidence="2" type="ORF">P170DRAFT_459521</name>
</gene>
<proteinExistence type="predicted"/>
<dbReference type="Gene3D" id="3.20.20.190">
    <property type="entry name" value="Phosphatidylinositol (PI) phosphodiesterase"/>
    <property type="match status" value="1"/>
</dbReference>
<dbReference type="InterPro" id="IPR051057">
    <property type="entry name" value="PI-PLC_domain"/>
</dbReference>
<dbReference type="VEuPathDB" id="FungiDB:P170DRAFT_459521"/>
<dbReference type="EMBL" id="MSFO01000010">
    <property type="protein sequence ID" value="PLB43991.1"/>
    <property type="molecule type" value="Genomic_DNA"/>
</dbReference>
<protein>
    <submittedName>
        <fullName evidence="2">PLC-like phosphodiesterase</fullName>
    </submittedName>
</protein>
<dbReference type="GeneID" id="36559571"/>
<name>A0A2I2FTR2_9EURO</name>
<keyword evidence="1" id="KW-0732">Signal</keyword>
<dbReference type="Proteomes" id="UP000234275">
    <property type="component" value="Unassembled WGS sequence"/>
</dbReference>
<evidence type="ECO:0000313" key="3">
    <source>
        <dbReference type="Proteomes" id="UP000234275"/>
    </source>
</evidence>
<dbReference type="STRING" id="1392250.A0A2I2FTR2"/>
<accession>A0A2I2FTR2</accession>
<dbReference type="SUPFAM" id="SSF51695">
    <property type="entry name" value="PLC-like phosphodiesterases"/>
    <property type="match status" value="1"/>
</dbReference>
<dbReference type="Pfam" id="PF26146">
    <property type="entry name" value="PI-PLC_X"/>
    <property type="match status" value="1"/>
</dbReference>
<dbReference type="PANTHER" id="PTHR13593">
    <property type="match status" value="1"/>
</dbReference>
<dbReference type="OrthoDB" id="7984201at2759"/>
<comment type="caution">
    <text evidence="2">The sequence shown here is derived from an EMBL/GenBank/DDBJ whole genome shotgun (WGS) entry which is preliminary data.</text>
</comment>
<sequence length="455" mass="49293">MRLVSLLPLLAAAVWAASDSDTSSDSKTTLTNTNTKNILTLDGTITAPISDAATRTGHYLSYTSTKTLPTNHGGMVGSTGLSGSESAVTTATTGNATTHTTPTDSMTHLIGNNTSNATHTAPASSSSPVVNTQPCNGYTEFCARNYSNITMVAAHNSPFVKPGNVAANQALDVEAQLNDGIRMLQFQTHIVNNTVKLCHTSCDLLDMGLLETYLSTVARWMKSHPYDVVTILIGNYDYAEPGNFTEPIRKSGLLDLAYTPPKIPMALHDWPTLSTMILSGKRAVLFMDYMANQTAYPWLMDEFTQMWETPFSPTDRNFPCTVQRPPGLHPPDIRNRMYLANHNLNLDLNFANLNLLIPNTAQLNQTNAAEGFGSLGWMASNCTRDHARPPNFLLVDYYNYGPVNGSVFQVAADMNNVTYNGKCCGTTSSGTSFAPHGMAMSVALIAGVQYLISMF</sequence>
<evidence type="ECO:0000313" key="2">
    <source>
        <dbReference type="EMBL" id="PLB43991.1"/>
    </source>
</evidence>